<dbReference type="Proteomes" id="UP000038830">
    <property type="component" value="Unassembled WGS sequence"/>
</dbReference>
<organism evidence="3 4">
    <name type="scientific">Cyberlindnera jadinii (strain ATCC 18201 / CBS 1600 / BCRC 20928 / JCM 3617 / NBRC 0987 / NRRL Y-1542)</name>
    <name type="common">Torula yeast</name>
    <name type="synonym">Candida utilis</name>
    <dbReference type="NCBI Taxonomy" id="983966"/>
    <lineage>
        <taxon>Eukaryota</taxon>
        <taxon>Fungi</taxon>
        <taxon>Dikarya</taxon>
        <taxon>Ascomycota</taxon>
        <taxon>Saccharomycotina</taxon>
        <taxon>Saccharomycetes</taxon>
        <taxon>Phaffomycetales</taxon>
        <taxon>Phaffomycetaceae</taxon>
        <taxon>Cyberlindnera</taxon>
    </lineage>
</organism>
<sequence>MKALTFICSLLNVVCRSCKTDDQNNGLSYATASNSNYSSTNFFVLRRTFVTYTLQLLTVMLVYPLPPNDLSFLHKLNMLPTDERPHNMVRLYLGRLHKESELTMIYTSIMSLLTRPIEEAVEKETNPFNVIKTNFVTSPTSTAVHGTQNNSFPALSSWSTELVALLWDLIQCNKHFKAFVYSKKAHELMVTLLYYIKYYRHNELWRPSLIRISCFFMLYLTSDGTVTSKLLAPFSTNYYSHKIPNFYKLSNQTVPSNLTYRDFLVIQISNMIVQDEFDIMISPNLYEFLYNIIPVKTPDPTTKGKTYLSYHAGLAVLNVINMMSKPGALKDPLRLDLLALLIRSIAHAICRCHKESRTLLFLIVKHERVLLNLMNSIQSTTLDNEEQEANSSEDPPSMERVVSNRNSPQLDNLDQSEHVTDADEKLKDEEEVDEFQKSLRPNPLIGMSLKAKSKLPVDAPLSTTWAGHRALLIILRSINLVRKEIPRFDDIPKTEIIEVLLKIENINNFEGKVARFATSEFLPKTKFDNLRFTWSSISLGWYESTIWGIIFYENVSSYREATSSSWFNKRSSTISLKSVASSWGFNWKSPSPEKSEPLFELDVTILQLGIWNGTAIKLFKIKKPVVEKPLVDMTSLMKRFRLNSTSSIATAESKTSISSPRLNGQSPNQLTPINSRQSFATPRNSVSHRDSVHLNLSRQSSFQNL</sequence>
<dbReference type="InterPro" id="IPR026705">
    <property type="entry name" value="Hid-1/Ecm30"/>
</dbReference>
<accession>A0A0H5BXY1</accession>
<evidence type="ECO:0000313" key="3">
    <source>
        <dbReference type="EMBL" id="CEP20300.1"/>
    </source>
</evidence>
<dbReference type="Pfam" id="PF12722">
    <property type="entry name" value="Hid1"/>
    <property type="match status" value="1"/>
</dbReference>
<evidence type="ECO:0000256" key="2">
    <source>
        <dbReference type="SAM" id="SignalP"/>
    </source>
</evidence>
<dbReference type="GO" id="GO:0000138">
    <property type="term" value="C:Golgi trans cisterna"/>
    <property type="evidence" value="ECO:0007669"/>
    <property type="project" value="TreeGrafter"/>
</dbReference>
<dbReference type="GO" id="GO:0005797">
    <property type="term" value="C:Golgi medial cisterna"/>
    <property type="evidence" value="ECO:0007669"/>
    <property type="project" value="TreeGrafter"/>
</dbReference>
<evidence type="ECO:0000313" key="4">
    <source>
        <dbReference type="Proteomes" id="UP000038830"/>
    </source>
</evidence>
<feature type="compositionally biased region" description="Polar residues" evidence="1">
    <location>
        <begin position="651"/>
        <end position="685"/>
    </location>
</feature>
<protein>
    <submittedName>
        <fullName evidence="3">Uncharacterized protein</fullName>
    </submittedName>
</protein>
<dbReference type="PANTHER" id="PTHR21575">
    <property type="entry name" value="PROTEIN HID1"/>
    <property type="match status" value="1"/>
</dbReference>
<keyword evidence="2" id="KW-0732">Signal</keyword>
<name>A0A0H5BXY1_CYBJN</name>
<dbReference type="GO" id="GO:0016020">
    <property type="term" value="C:membrane"/>
    <property type="evidence" value="ECO:0007669"/>
    <property type="project" value="TreeGrafter"/>
</dbReference>
<dbReference type="AlphaFoldDB" id="A0A0H5BXY1"/>
<feature type="region of interest" description="Disordered" evidence="1">
    <location>
        <begin position="651"/>
        <end position="690"/>
    </location>
</feature>
<proteinExistence type="predicted"/>
<evidence type="ECO:0000256" key="1">
    <source>
        <dbReference type="SAM" id="MobiDB-lite"/>
    </source>
</evidence>
<feature type="compositionally biased region" description="Basic and acidic residues" evidence="1">
    <location>
        <begin position="415"/>
        <end position="427"/>
    </location>
</feature>
<feature type="compositionally biased region" description="Polar residues" evidence="1">
    <location>
        <begin position="403"/>
        <end position="413"/>
    </location>
</feature>
<feature type="signal peptide" evidence="2">
    <location>
        <begin position="1"/>
        <end position="20"/>
    </location>
</feature>
<gene>
    <name evidence="3" type="ORF">BN1211_0109</name>
</gene>
<reference evidence="4" key="1">
    <citation type="journal article" date="2015" name="J. Biotechnol.">
        <title>The structure of the Cyberlindnera jadinii genome and its relation to Candida utilis analyzed by the occurrence of single nucleotide polymorphisms.</title>
        <authorList>
            <person name="Rupp O."/>
            <person name="Brinkrolf K."/>
            <person name="Buerth C."/>
            <person name="Kunigo M."/>
            <person name="Schneider J."/>
            <person name="Jaenicke S."/>
            <person name="Goesmann A."/>
            <person name="Puehler A."/>
            <person name="Jaeger K.-E."/>
            <person name="Ernst J.F."/>
        </authorList>
    </citation>
    <scope>NUCLEOTIDE SEQUENCE [LARGE SCALE GENOMIC DNA]</scope>
    <source>
        <strain evidence="4">ATCC 18201 / CBS 1600 / BCRC 20928 / JCM 3617 / NBRC 0987 / NRRL Y-1542</strain>
    </source>
</reference>
<dbReference type="PANTHER" id="PTHR21575:SF12">
    <property type="entry name" value="PROTEIN HID1"/>
    <property type="match status" value="1"/>
</dbReference>
<feature type="chain" id="PRO_5005216383" evidence="2">
    <location>
        <begin position="21"/>
        <end position="705"/>
    </location>
</feature>
<dbReference type="EMBL" id="CDQK01000001">
    <property type="protein sequence ID" value="CEP20300.1"/>
    <property type="molecule type" value="Genomic_DNA"/>
</dbReference>
<feature type="region of interest" description="Disordered" evidence="1">
    <location>
        <begin position="382"/>
        <end position="427"/>
    </location>
</feature>